<reference evidence="2" key="1">
    <citation type="submission" date="2016-11" db="UniProtKB">
        <authorList>
            <consortium name="WormBaseParasite"/>
        </authorList>
    </citation>
    <scope>IDENTIFICATION</scope>
</reference>
<keyword evidence="1" id="KW-1185">Reference proteome</keyword>
<sequence length="82" mass="9280">MDLASDVISNEDISMHAHEDQQHTMSLTMLRSLQLDRASGAEAKHQLWNGYKDTNGTTSKATDYKCNQRQRVDLISPIISNF</sequence>
<name>A0A1I7TXY8_9PELO</name>
<evidence type="ECO:0000313" key="2">
    <source>
        <dbReference type="WBParaSite" id="Csp11.Scaffold629.g12912.t1"/>
    </source>
</evidence>
<accession>A0A1I7TXY8</accession>
<evidence type="ECO:0000313" key="1">
    <source>
        <dbReference type="Proteomes" id="UP000095282"/>
    </source>
</evidence>
<dbReference type="WBParaSite" id="Csp11.Scaffold629.g12912.t1">
    <property type="protein sequence ID" value="Csp11.Scaffold629.g12912.t1"/>
    <property type="gene ID" value="Csp11.Scaffold629.g12912"/>
</dbReference>
<proteinExistence type="predicted"/>
<dbReference type="Proteomes" id="UP000095282">
    <property type="component" value="Unplaced"/>
</dbReference>
<protein>
    <submittedName>
        <fullName evidence="2">Zinc finger, CCHC-type</fullName>
    </submittedName>
</protein>
<organism evidence="1 2">
    <name type="scientific">Caenorhabditis tropicalis</name>
    <dbReference type="NCBI Taxonomy" id="1561998"/>
    <lineage>
        <taxon>Eukaryota</taxon>
        <taxon>Metazoa</taxon>
        <taxon>Ecdysozoa</taxon>
        <taxon>Nematoda</taxon>
        <taxon>Chromadorea</taxon>
        <taxon>Rhabditida</taxon>
        <taxon>Rhabditina</taxon>
        <taxon>Rhabditomorpha</taxon>
        <taxon>Rhabditoidea</taxon>
        <taxon>Rhabditidae</taxon>
        <taxon>Peloderinae</taxon>
        <taxon>Caenorhabditis</taxon>
    </lineage>
</organism>
<dbReference type="AlphaFoldDB" id="A0A1I7TXY8"/>